<keyword evidence="3 6" id="KW-0479">Metal-binding</keyword>
<proteinExistence type="inferred from homology"/>
<dbReference type="PIRSF" id="PIRSF004846">
    <property type="entry name" value="ModA"/>
    <property type="match status" value="1"/>
</dbReference>
<evidence type="ECO:0000313" key="8">
    <source>
        <dbReference type="EMBL" id="MBM1713325.1"/>
    </source>
</evidence>
<organism evidence="8 9">
    <name type="scientific">Sulfitobacter geojensis</name>
    <dbReference type="NCBI Taxonomy" id="1342299"/>
    <lineage>
        <taxon>Bacteria</taxon>
        <taxon>Pseudomonadati</taxon>
        <taxon>Pseudomonadota</taxon>
        <taxon>Alphaproteobacteria</taxon>
        <taxon>Rhodobacterales</taxon>
        <taxon>Roseobacteraceae</taxon>
        <taxon>Sulfitobacter</taxon>
    </lineage>
</organism>
<evidence type="ECO:0000256" key="5">
    <source>
        <dbReference type="ARBA" id="ARBA00062515"/>
    </source>
</evidence>
<feature type="binding site" evidence="6">
    <location>
        <position position="52"/>
    </location>
    <ligand>
        <name>molybdate</name>
        <dbReference type="ChEBI" id="CHEBI:36264"/>
    </ligand>
</feature>
<evidence type="ECO:0000256" key="4">
    <source>
        <dbReference type="ARBA" id="ARBA00022729"/>
    </source>
</evidence>
<keyword evidence="9" id="KW-1185">Reference proteome</keyword>
<dbReference type="GO" id="GO:0030288">
    <property type="term" value="C:outer membrane-bounded periplasmic space"/>
    <property type="evidence" value="ECO:0007669"/>
    <property type="project" value="TreeGrafter"/>
</dbReference>
<feature type="signal peptide" evidence="7">
    <location>
        <begin position="1"/>
        <end position="17"/>
    </location>
</feature>
<comment type="subunit">
    <text evidence="5">The complex is composed of two ATP-binding proteins (ModC), two transmembrane proteins (ModB) and a solute-binding protein (ModA).</text>
</comment>
<name>A0AAE3B6A0_9RHOB</name>
<dbReference type="Gene3D" id="3.40.190.10">
    <property type="entry name" value="Periplasmic binding protein-like II"/>
    <property type="match status" value="2"/>
</dbReference>
<dbReference type="Pfam" id="PF13531">
    <property type="entry name" value="SBP_bac_11"/>
    <property type="match status" value="1"/>
</dbReference>
<evidence type="ECO:0000256" key="7">
    <source>
        <dbReference type="SAM" id="SignalP"/>
    </source>
</evidence>
<evidence type="ECO:0000256" key="1">
    <source>
        <dbReference type="ARBA" id="ARBA00009175"/>
    </source>
</evidence>
<dbReference type="NCBIfam" id="TIGR01256">
    <property type="entry name" value="modA"/>
    <property type="match status" value="1"/>
</dbReference>
<dbReference type="Proteomes" id="UP000732193">
    <property type="component" value="Unassembled WGS sequence"/>
</dbReference>
<dbReference type="AlphaFoldDB" id="A0AAE3B6A0"/>
<evidence type="ECO:0000256" key="6">
    <source>
        <dbReference type="PIRSR" id="PIRSR004846-1"/>
    </source>
</evidence>
<evidence type="ECO:0000256" key="2">
    <source>
        <dbReference type="ARBA" id="ARBA00022505"/>
    </source>
</evidence>
<accession>A0AAE3B6A0</accession>
<evidence type="ECO:0000313" key="9">
    <source>
        <dbReference type="Proteomes" id="UP000732193"/>
    </source>
</evidence>
<feature type="binding site" evidence="6">
    <location>
        <position position="161"/>
    </location>
    <ligand>
        <name>molybdate</name>
        <dbReference type="ChEBI" id="CHEBI:36264"/>
    </ligand>
</feature>
<dbReference type="RefSeq" id="WP_203241701.1">
    <property type="nucleotide sequence ID" value="NZ_JAFBRI010000001.1"/>
</dbReference>
<dbReference type="FunFam" id="3.40.190.10:FF:000035">
    <property type="entry name" value="Molybdate ABC transporter substrate-binding protein"/>
    <property type="match status" value="1"/>
</dbReference>
<dbReference type="PANTHER" id="PTHR30632:SF17">
    <property type="entry name" value="MOLYBDATE-BINDING PROTEIN MODA"/>
    <property type="match status" value="1"/>
</dbReference>
<feature type="binding site" evidence="6">
    <location>
        <position position="29"/>
    </location>
    <ligand>
        <name>molybdate</name>
        <dbReference type="ChEBI" id="CHEBI:36264"/>
    </ligand>
</feature>
<comment type="similarity">
    <text evidence="1">Belongs to the bacterial solute-binding protein ModA family.</text>
</comment>
<feature type="chain" id="PRO_5042069599" evidence="7">
    <location>
        <begin position="18"/>
        <end position="240"/>
    </location>
</feature>
<dbReference type="GO" id="GO:1901359">
    <property type="term" value="F:tungstate binding"/>
    <property type="evidence" value="ECO:0007669"/>
    <property type="project" value="UniProtKB-ARBA"/>
</dbReference>
<reference evidence="8 9" key="1">
    <citation type="submission" date="2021-01" db="EMBL/GenBank/DDBJ databases">
        <title>Diatom-associated Roseobacters Show Island Model of Population Structure.</title>
        <authorList>
            <person name="Qu L."/>
            <person name="Feng X."/>
            <person name="Chen Y."/>
            <person name="Li L."/>
            <person name="Wang X."/>
            <person name="Hu Z."/>
            <person name="Wang H."/>
            <person name="Luo H."/>
        </authorList>
    </citation>
    <scope>NUCLEOTIDE SEQUENCE [LARGE SCALE GENOMIC DNA]</scope>
    <source>
        <strain evidence="8 9">TR60-84</strain>
    </source>
</reference>
<dbReference type="PANTHER" id="PTHR30632">
    <property type="entry name" value="MOLYBDATE-BINDING PERIPLASMIC PROTEIN"/>
    <property type="match status" value="1"/>
</dbReference>
<feature type="binding site" evidence="6">
    <location>
        <position position="179"/>
    </location>
    <ligand>
        <name>molybdate</name>
        <dbReference type="ChEBI" id="CHEBI:36264"/>
    </ligand>
</feature>
<dbReference type="GO" id="GO:0015689">
    <property type="term" value="P:molybdate ion transport"/>
    <property type="evidence" value="ECO:0007669"/>
    <property type="project" value="InterPro"/>
</dbReference>
<feature type="binding site" evidence="6">
    <location>
        <position position="134"/>
    </location>
    <ligand>
        <name>molybdate</name>
        <dbReference type="ChEBI" id="CHEBI:36264"/>
    </ligand>
</feature>
<protein>
    <submittedName>
        <fullName evidence="8">Molybdate ABC transporter substrate-binding protein</fullName>
    </submittedName>
</protein>
<dbReference type="GO" id="GO:0030973">
    <property type="term" value="F:molybdate ion binding"/>
    <property type="evidence" value="ECO:0007669"/>
    <property type="project" value="TreeGrafter"/>
</dbReference>
<evidence type="ECO:0000256" key="3">
    <source>
        <dbReference type="ARBA" id="ARBA00022723"/>
    </source>
</evidence>
<dbReference type="InterPro" id="IPR005950">
    <property type="entry name" value="ModA"/>
</dbReference>
<dbReference type="SUPFAM" id="SSF53850">
    <property type="entry name" value="Periplasmic binding protein-like II"/>
    <property type="match status" value="1"/>
</dbReference>
<dbReference type="GO" id="GO:0046872">
    <property type="term" value="F:metal ion binding"/>
    <property type="evidence" value="ECO:0007669"/>
    <property type="project" value="UniProtKB-KW"/>
</dbReference>
<gene>
    <name evidence="8" type="primary">modA</name>
    <name evidence="8" type="ORF">JQV55_07130</name>
</gene>
<dbReference type="InterPro" id="IPR050682">
    <property type="entry name" value="ModA/WtpA"/>
</dbReference>
<keyword evidence="2 6" id="KW-0500">Molybdenum</keyword>
<sequence length="240" mass="24872">MLRIAALLMTLYLPVAAAAQQITVFAAASLRGTLEEIAQQAPSDLRLSFGGSGSMARQVAAGAPADVVILASTHWMDWLTDQGLRTLSTPTAIAGNTLVLITAKNAAPLASLDEIAARLGNGRLAMGQRDAVPAGSYARQWLQHAGVWGALTTRLAETDNVRAALALVARGETPLGIVYASDAIAEPQVQALLRAPSDAHDPITYLAASLSPAGDTYIANLRTAASAAIFAKHGFAPVPE</sequence>
<keyword evidence="4 7" id="KW-0732">Signal</keyword>
<dbReference type="EMBL" id="JAFBRM010000001">
    <property type="protein sequence ID" value="MBM1713325.1"/>
    <property type="molecule type" value="Genomic_DNA"/>
</dbReference>
<comment type="caution">
    <text evidence="8">The sequence shown here is derived from an EMBL/GenBank/DDBJ whole genome shotgun (WGS) entry which is preliminary data.</text>
</comment>